<keyword evidence="4" id="KW-0539">Nucleus</keyword>
<dbReference type="PROSITE" id="PS50888">
    <property type="entry name" value="BHLH"/>
    <property type="match status" value="1"/>
</dbReference>
<dbReference type="EMBL" id="UYYF01004540">
    <property type="protein sequence ID" value="VDN05218.1"/>
    <property type="molecule type" value="Genomic_DNA"/>
</dbReference>
<dbReference type="GO" id="GO:0005634">
    <property type="term" value="C:nucleus"/>
    <property type="evidence" value="ECO:0007669"/>
    <property type="project" value="UniProtKB-SubCell"/>
</dbReference>
<dbReference type="Gene3D" id="4.10.280.10">
    <property type="entry name" value="Helix-loop-helix DNA-binding domain"/>
    <property type="match status" value="1"/>
</dbReference>
<evidence type="ECO:0000256" key="3">
    <source>
        <dbReference type="ARBA" id="ARBA00023163"/>
    </source>
</evidence>
<dbReference type="PANTHER" id="PTHR19290:SF104">
    <property type="entry name" value="GH17679P"/>
    <property type="match status" value="1"/>
</dbReference>
<dbReference type="SMART" id="SM00353">
    <property type="entry name" value="HLH"/>
    <property type="match status" value="1"/>
</dbReference>
<dbReference type="CDD" id="cd11468">
    <property type="entry name" value="bHLH_TS_bHLHe22_like"/>
    <property type="match status" value="1"/>
</dbReference>
<dbReference type="PANTHER" id="PTHR19290">
    <property type="entry name" value="BASIC HELIX-LOOP-HELIX PROTEIN NEUROGENIN-RELATED"/>
    <property type="match status" value="1"/>
</dbReference>
<evidence type="ECO:0000259" key="5">
    <source>
        <dbReference type="PROSITE" id="PS50888"/>
    </source>
</evidence>
<organism evidence="8">
    <name type="scientific">Thelazia callipaeda</name>
    <name type="common">Oriental eyeworm</name>
    <name type="synonym">Parasitic nematode</name>
    <dbReference type="NCBI Taxonomy" id="103827"/>
    <lineage>
        <taxon>Eukaryota</taxon>
        <taxon>Metazoa</taxon>
        <taxon>Ecdysozoa</taxon>
        <taxon>Nematoda</taxon>
        <taxon>Chromadorea</taxon>
        <taxon>Rhabditida</taxon>
        <taxon>Spirurina</taxon>
        <taxon>Spiruromorpha</taxon>
        <taxon>Thelazioidea</taxon>
        <taxon>Thelaziidae</taxon>
        <taxon>Thelazia</taxon>
    </lineage>
</organism>
<feature type="domain" description="BHLH" evidence="5">
    <location>
        <begin position="11"/>
        <end position="65"/>
    </location>
</feature>
<accession>A0A0N5D459</accession>
<dbReference type="FunFam" id="4.10.280.10:FF:000026">
    <property type="entry name" value="Basic helix-loop-helix family, member e23"/>
    <property type="match status" value="1"/>
</dbReference>
<dbReference type="OMA" id="LMQANAM"/>
<dbReference type="OrthoDB" id="10011855at2759"/>
<dbReference type="SUPFAM" id="SSF47459">
    <property type="entry name" value="HLH, helix-loop-helix DNA-binding domain"/>
    <property type="match status" value="1"/>
</dbReference>
<evidence type="ECO:0000256" key="1">
    <source>
        <dbReference type="ARBA" id="ARBA00004123"/>
    </source>
</evidence>
<dbReference type="AlphaFoldDB" id="A0A0N5D459"/>
<evidence type="ECO:0000256" key="4">
    <source>
        <dbReference type="ARBA" id="ARBA00023242"/>
    </source>
</evidence>
<dbReference type="GO" id="GO:0000981">
    <property type="term" value="F:DNA-binding transcription factor activity, RNA polymerase II-specific"/>
    <property type="evidence" value="ECO:0007669"/>
    <property type="project" value="TreeGrafter"/>
</dbReference>
<keyword evidence="7" id="KW-1185">Reference proteome</keyword>
<dbReference type="GO" id="GO:0070888">
    <property type="term" value="F:E-box binding"/>
    <property type="evidence" value="ECO:0007669"/>
    <property type="project" value="TreeGrafter"/>
</dbReference>
<keyword evidence="2" id="KW-0805">Transcription regulation</keyword>
<keyword evidence="3" id="KW-0804">Transcription</keyword>
<dbReference type="GO" id="GO:0045944">
    <property type="term" value="P:positive regulation of transcription by RNA polymerase II"/>
    <property type="evidence" value="ECO:0007669"/>
    <property type="project" value="TreeGrafter"/>
</dbReference>
<dbReference type="Pfam" id="PF00010">
    <property type="entry name" value="HLH"/>
    <property type="match status" value="1"/>
</dbReference>
<dbReference type="InterPro" id="IPR011598">
    <property type="entry name" value="bHLH_dom"/>
</dbReference>
<dbReference type="GO" id="GO:0046983">
    <property type="term" value="F:protein dimerization activity"/>
    <property type="evidence" value="ECO:0007669"/>
    <property type="project" value="InterPro"/>
</dbReference>
<reference evidence="8" key="1">
    <citation type="submission" date="2017-02" db="UniProtKB">
        <authorList>
            <consortium name="WormBaseParasite"/>
        </authorList>
    </citation>
    <scope>IDENTIFICATION</scope>
</reference>
<dbReference type="GO" id="GO:0061564">
    <property type="term" value="P:axon development"/>
    <property type="evidence" value="ECO:0007669"/>
    <property type="project" value="TreeGrafter"/>
</dbReference>
<dbReference type="Proteomes" id="UP000276776">
    <property type="component" value="Unassembled WGS sequence"/>
</dbReference>
<dbReference type="WBParaSite" id="TCLT_0000774501-mRNA-1">
    <property type="protein sequence ID" value="TCLT_0000774501-mRNA-1"/>
    <property type="gene ID" value="TCLT_0000774501"/>
</dbReference>
<evidence type="ECO:0000313" key="6">
    <source>
        <dbReference type="EMBL" id="VDN05218.1"/>
    </source>
</evidence>
<name>A0A0N5D459_THECL</name>
<sequence>MSSSMRLSDQATRLSVNLRERCRMHDLNEAFDDLRAILPYANGTSVRKLSKIATLLLAKNHILMQANAMEEMRRIIHILQQQLFNLSFTNYDTQH</sequence>
<dbReference type="InterPro" id="IPR036638">
    <property type="entry name" value="HLH_DNA-bd_sf"/>
</dbReference>
<evidence type="ECO:0000313" key="7">
    <source>
        <dbReference type="Proteomes" id="UP000276776"/>
    </source>
</evidence>
<dbReference type="GO" id="GO:0007423">
    <property type="term" value="P:sensory organ development"/>
    <property type="evidence" value="ECO:0007669"/>
    <property type="project" value="TreeGrafter"/>
</dbReference>
<comment type="subcellular location">
    <subcellularLocation>
        <location evidence="1">Nucleus</location>
    </subcellularLocation>
</comment>
<dbReference type="STRING" id="103827.A0A0N5D459"/>
<gene>
    <name evidence="6" type="ORF">TCLT_LOCUS7734</name>
</gene>
<reference evidence="6 7" key="2">
    <citation type="submission" date="2018-11" db="EMBL/GenBank/DDBJ databases">
        <authorList>
            <consortium name="Pathogen Informatics"/>
        </authorList>
    </citation>
    <scope>NUCLEOTIDE SEQUENCE [LARGE SCALE GENOMIC DNA]</scope>
</reference>
<proteinExistence type="predicted"/>
<evidence type="ECO:0000256" key="2">
    <source>
        <dbReference type="ARBA" id="ARBA00023015"/>
    </source>
</evidence>
<protein>
    <submittedName>
        <fullName evidence="8">BHLH domain-containing protein</fullName>
    </submittedName>
</protein>
<dbReference type="InterPro" id="IPR050359">
    <property type="entry name" value="bHLH_transcription_factors"/>
</dbReference>
<evidence type="ECO:0000313" key="8">
    <source>
        <dbReference type="WBParaSite" id="TCLT_0000774501-mRNA-1"/>
    </source>
</evidence>